<keyword evidence="2" id="KW-1185">Reference proteome</keyword>
<sequence length="44" mass="5037">MLLHEHPKVRGCSSSTHDYGVAPYTYFGEIQARMTFPQLEILIV</sequence>
<dbReference type="Proteomes" id="UP000188268">
    <property type="component" value="Unassembled WGS sequence"/>
</dbReference>
<name>A0A1R3KRM4_COCAP</name>
<proteinExistence type="predicted"/>
<reference evidence="1 2" key="1">
    <citation type="submission" date="2013-09" db="EMBL/GenBank/DDBJ databases">
        <title>Corchorus capsularis genome sequencing.</title>
        <authorList>
            <person name="Alam M."/>
            <person name="Haque M.S."/>
            <person name="Islam M.S."/>
            <person name="Emdad E.M."/>
            <person name="Islam M.M."/>
            <person name="Ahmed B."/>
            <person name="Halim A."/>
            <person name="Hossen Q.M.M."/>
            <person name="Hossain M.Z."/>
            <person name="Ahmed R."/>
            <person name="Khan M.M."/>
            <person name="Islam R."/>
            <person name="Rashid M.M."/>
            <person name="Khan S.A."/>
            <person name="Rahman M.S."/>
            <person name="Alam M."/>
        </authorList>
    </citation>
    <scope>NUCLEOTIDE SEQUENCE [LARGE SCALE GENOMIC DNA]</scope>
    <source>
        <strain evidence="2">cv. CVL-1</strain>
        <tissue evidence="1">Whole seedling</tissue>
    </source>
</reference>
<gene>
    <name evidence="1" type="ORF">CCACVL1_01046</name>
</gene>
<dbReference type="EMBL" id="AWWV01003063">
    <property type="protein sequence ID" value="OMP09720.1"/>
    <property type="molecule type" value="Genomic_DNA"/>
</dbReference>
<evidence type="ECO:0000313" key="2">
    <source>
        <dbReference type="Proteomes" id="UP000188268"/>
    </source>
</evidence>
<dbReference type="AlphaFoldDB" id="A0A1R3KRM4"/>
<organism evidence="1 2">
    <name type="scientific">Corchorus capsularis</name>
    <name type="common">Jute</name>
    <dbReference type="NCBI Taxonomy" id="210143"/>
    <lineage>
        <taxon>Eukaryota</taxon>
        <taxon>Viridiplantae</taxon>
        <taxon>Streptophyta</taxon>
        <taxon>Embryophyta</taxon>
        <taxon>Tracheophyta</taxon>
        <taxon>Spermatophyta</taxon>
        <taxon>Magnoliopsida</taxon>
        <taxon>eudicotyledons</taxon>
        <taxon>Gunneridae</taxon>
        <taxon>Pentapetalae</taxon>
        <taxon>rosids</taxon>
        <taxon>malvids</taxon>
        <taxon>Malvales</taxon>
        <taxon>Malvaceae</taxon>
        <taxon>Grewioideae</taxon>
        <taxon>Apeibeae</taxon>
        <taxon>Corchorus</taxon>
    </lineage>
</organism>
<dbReference type="Gramene" id="OMP09720">
    <property type="protein sequence ID" value="OMP09720"/>
    <property type="gene ID" value="CCACVL1_01046"/>
</dbReference>
<protein>
    <submittedName>
        <fullName evidence="1">Uncharacterized protein</fullName>
    </submittedName>
</protein>
<evidence type="ECO:0000313" key="1">
    <source>
        <dbReference type="EMBL" id="OMP09720.1"/>
    </source>
</evidence>
<comment type="caution">
    <text evidence="1">The sequence shown here is derived from an EMBL/GenBank/DDBJ whole genome shotgun (WGS) entry which is preliminary data.</text>
</comment>
<accession>A0A1R3KRM4</accession>